<organism evidence="5 6">
    <name type="scientific">Haloferula sargassicola</name>
    <dbReference type="NCBI Taxonomy" id="490096"/>
    <lineage>
        <taxon>Bacteria</taxon>
        <taxon>Pseudomonadati</taxon>
        <taxon>Verrucomicrobiota</taxon>
        <taxon>Verrucomicrobiia</taxon>
        <taxon>Verrucomicrobiales</taxon>
        <taxon>Verrucomicrobiaceae</taxon>
        <taxon>Haloferula</taxon>
    </lineage>
</organism>
<dbReference type="InterPro" id="IPR001173">
    <property type="entry name" value="Glyco_trans_2-like"/>
</dbReference>
<keyword evidence="6" id="KW-1185">Reference proteome</keyword>
<dbReference type="SUPFAM" id="SSF53448">
    <property type="entry name" value="Nucleotide-diphospho-sugar transferases"/>
    <property type="match status" value="1"/>
</dbReference>
<proteinExistence type="inferred from homology"/>
<evidence type="ECO:0000313" key="6">
    <source>
        <dbReference type="Proteomes" id="UP001476282"/>
    </source>
</evidence>
<evidence type="ECO:0000256" key="2">
    <source>
        <dbReference type="ARBA" id="ARBA00022676"/>
    </source>
</evidence>
<feature type="domain" description="Glycosyltransferase 2-like" evidence="4">
    <location>
        <begin position="10"/>
        <end position="116"/>
    </location>
</feature>
<accession>A0ABP9USJ1</accession>
<name>A0ABP9USJ1_9BACT</name>
<keyword evidence="2" id="KW-0328">Glycosyltransferase</keyword>
<dbReference type="PANTHER" id="PTHR43179">
    <property type="entry name" value="RHAMNOSYLTRANSFERASE WBBL"/>
    <property type="match status" value="1"/>
</dbReference>
<dbReference type="Gene3D" id="3.90.550.10">
    <property type="entry name" value="Spore Coat Polysaccharide Biosynthesis Protein SpsA, Chain A"/>
    <property type="match status" value="1"/>
</dbReference>
<protein>
    <recommendedName>
        <fullName evidence="4">Glycosyltransferase 2-like domain-containing protein</fullName>
    </recommendedName>
</protein>
<dbReference type="Proteomes" id="UP001476282">
    <property type="component" value="Unassembled WGS sequence"/>
</dbReference>
<evidence type="ECO:0000259" key="4">
    <source>
        <dbReference type="Pfam" id="PF00535"/>
    </source>
</evidence>
<dbReference type="Pfam" id="PF00535">
    <property type="entry name" value="Glycos_transf_2"/>
    <property type="match status" value="1"/>
</dbReference>
<keyword evidence="3" id="KW-0808">Transferase</keyword>
<evidence type="ECO:0000256" key="3">
    <source>
        <dbReference type="ARBA" id="ARBA00022679"/>
    </source>
</evidence>
<gene>
    <name evidence="5" type="ORF">Hsar01_02886</name>
</gene>
<evidence type="ECO:0000313" key="5">
    <source>
        <dbReference type="EMBL" id="GAA5483652.1"/>
    </source>
</evidence>
<comment type="similarity">
    <text evidence="1">Belongs to the glycosyltransferase 2 family.</text>
</comment>
<dbReference type="PANTHER" id="PTHR43179:SF12">
    <property type="entry name" value="GALACTOFURANOSYLTRANSFERASE GLFT2"/>
    <property type="match status" value="1"/>
</dbReference>
<dbReference type="EMBL" id="BAABRI010000016">
    <property type="protein sequence ID" value="GAA5483652.1"/>
    <property type="molecule type" value="Genomic_DNA"/>
</dbReference>
<dbReference type="RefSeq" id="WP_353567761.1">
    <property type="nucleotide sequence ID" value="NZ_BAABRI010000016.1"/>
</dbReference>
<comment type="caution">
    <text evidence="5">The sequence shown here is derived from an EMBL/GenBank/DDBJ whole genome shotgun (WGS) entry which is preliminary data.</text>
</comment>
<sequence length="297" mass="32462">MSVKDPTCWVIIPVHNRCSVTRACLLNLEATDNLGKARVCVVDDGSTDGTGEIISRCFPAVRVERGDGSLYWGGAIARGMEVAMREGAEVMVWLNDDCLPDEGAIEAIVERVRQTGGMCGSVCLDPTRAEVTYSGYNRAGLGKEVLAPEKGEVMEADLLSGNLVAVHRRVVEGIGVLDPSEFQHYFADAWYSWKAKLAGFTVELAGSATAVNETSNYFDTVGITRSAIDGWKDLFRKGRPICIAAHWRFRRRVWGFVGALPALRFIPVMVKYTFIAVRRGGIEAVLRRPHPAKGPTG</sequence>
<evidence type="ECO:0000256" key="1">
    <source>
        <dbReference type="ARBA" id="ARBA00006739"/>
    </source>
</evidence>
<reference evidence="5 6" key="1">
    <citation type="submission" date="2024-02" db="EMBL/GenBank/DDBJ databases">
        <title>Haloferula sargassicola NBRC 104335.</title>
        <authorList>
            <person name="Ichikawa N."/>
            <person name="Katano-Makiyama Y."/>
            <person name="Hidaka K."/>
        </authorList>
    </citation>
    <scope>NUCLEOTIDE SEQUENCE [LARGE SCALE GENOMIC DNA]</scope>
    <source>
        <strain evidence="5 6">NBRC 104335</strain>
    </source>
</reference>
<dbReference type="InterPro" id="IPR029044">
    <property type="entry name" value="Nucleotide-diphossugar_trans"/>
</dbReference>